<protein>
    <submittedName>
        <fullName evidence="1">26864_t:CDS:1</fullName>
    </submittedName>
</protein>
<organism evidence="1 2">
    <name type="scientific">Gigaspora margarita</name>
    <dbReference type="NCBI Taxonomy" id="4874"/>
    <lineage>
        <taxon>Eukaryota</taxon>
        <taxon>Fungi</taxon>
        <taxon>Fungi incertae sedis</taxon>
        <taxon>Mucoromycota</taxon>
        <taxon>Glomeromycotina</taxon>
        <taxon>Glomeromycetes</taxon>
        <taxon>Diversisporales</taxon>
        <taxon>Gigasporaceae</taxon>
        <taxon>Gigaspora</taxon>
    </lineage>
</organism>
<evidence type="ECO:0000313" key="1">
    <source>
        <dbReference type="EMBL" id="CAG8843465.1"/>
    </source>
</evidence>
<sequence length="46" mass="5275">LMDISDMIFGLSNNQEKTILAKEEVNMNFENRSLVQDLLSDSNLDE</sequence>
<dbReference type="Proteomes" id="UP000789901">
    <property type="component" value="Unassembled WGS sequence"/>
</dbReference>
<evidence type="ECO:0000313" key="2">
    <source>
        <dbReference type="Proteomes" id="UP000789901"/>
    </source>
</evidence>
<keyword evidence="2" id="KW-1185">Reference proteome</keyword>
<reference evidence="1 2" key="1">
    <citation type="submission" date="2021-06" db="EMBL/GenBank/DDBJ databases">
        <authorList>
            <person name="Kallberg Y."/>
            <person name="Tangrot J."/>
            <person name="Rosling A."/>
        </authorList>
    </citation>
    <scope>NUCLEOTIDE SEQUENCE [LARGE SCALE GENOMIC DNA]</scope>
    <source>
        <strain evidence="1 2">120-4 pot B 10/14</strain>
    </source>
</reference>
<proteinExistence type="predicted"/>
<gene>
    <name evidence="1" type="ORF">GMARGA_LOCUS36559</name>
</gene>
<accession>A0ABN7X041</accession>
<dbReference type="EMBL" id="CAJVQB010072505">
    <property type="protein sequence ID" value="CAG8843465.1"/>
    <property type="molecule type" value="Genomic_DNA"/>
</dbReference>
<name>A0ABN7X041_GIGMA</name>
<comment type="caution">
    <text evidence="1">The sequence shown here is derived from an EMBL/GenBank/DDBJ whole genome shotgun (WGS) entry which is preliminary data.</text>
</comment>
<feature type="non-terminal residue" evidence="1">
    <location>
        <position position="1"/>
    </location>
</feature>